<dbReference type="SUPFAM" id="SSF51905">
    <property type="entry name" value="FAD/NAD(P)-binding domain"/>
    <property type="match status" value="1"/>
</dbReference>
<feature type="domain" description="Glucose-methanol-choline oxidoreductase N-terminal" evidence="7">
    <location>
        <begin position="291"/>
        <end position="305"/>
    </location>
</feature>
<dbReference type="InterPro" id="IPR000172">
    <property type="entry name" value="GMC_OxRdtase_N"/>
</dbReference>
<dbReference type="PROSITE" id="PS00624">
    <property type="entry name" value="GMC_OXRED_2"/>
    <property type="match status" value="1"/>
</dbReference>
<reference evidence="8 9" key="1">
    <citation type="submission" date="2019-10" db="EMBL/GenBank/DDBJ databases">
        <authorList>
            <person name="Palmer J.M."/>
        </authorList>
    </citation>
    <scope>NUCLEOTIDE SEQUENCE [LARGE SCALE GENOMIC DNA]</scope>
    <source>
        <strain evidence="8 9">TWF694</strain>
    </source>
</reference>
<dbReference type="Pfam" id="PF05199">
    <property type="entry name" value="GMC_oxred_C"/>
    <property type="match status" value="1"/>
</dbReference>
<evidence type="ECO:0000256" key="5">
    <source>
        <dbReference type="SAM" id="SignalP"/>
    </source>
</evidence>
<comment type="cofactor">
    <cofactor evidence="3">
        <name>FAD</name>
        <dbReference type="ChEBI" id="CHEBI:57692"/>
    </cofactor>
</comment>
<accession>A0AAV9X280</accession>
<comment type="caution">
    <text evidence="8">The sequence shown here is derived from an EMBL/GenBank/DDBJ whole genome shotgun (WGS) entry which is preliminary data.</text>
</comment>
<keyword evidence="5" id="KW-0732">Signal</keyword>
<dbReference type="Proteomes" id="UP001365542">
    <property type="component" value="Unassembled WGS sequence"/>
</dbReference>
<keyword evidence="9" id="KW-1185">Reference proteome</keyword>
<dbReference type="EMBL" id="JAVHJO010000012">
    <property type="protein sequence ID" value="KAK6531679.1"/>
    <property type="molecule type" value="Genomic_DNA"/>
</dbReference>
<dbReference type="AlphaFoldDB" id="A0AAV9X280"/>
<keyword evidence="4" id="KW-0285">Flavoprotein</keyword>
<feature type="binding site" evidence="3">
    <location>
        <begin position="124"/>
        <end position="127"/>
    </location>
    <ligand>
        <name>FAD</name>
        <dbReference type="ChEBI" id="CHEBI:57692"/>
    </ligand>
</feature>
<dbReference type="InterPro" id="IPR007867">
    <property type="entry name" value="GMC_OxRtase_C"/>
</dbReference>
<dbReference type="PIRSF" id="PIRSF000137">
    <property type="entry name" value="Alcohol_oxidase"/>
    <property type="match status" value="1"/>
</dbReference>
<feature type="chain" id="PRO_5043620236" description="Glucose-methanol-choline oxidoreductase N-terminal domain-containing protein" evidence="5">
    <location>
        <begin position="21"/>
        <end position="609"/>
    </location>
</feature>
<feature type="signal peptide" evidence="5">
    <location>
        <begin position="1"/>
        <end position="20"/>
    </location>
</feature>
<dbReference type="Gene3D" id="3.50.50.60">
    <property type="entry name" value="FAD/NAD(P)-binding domain"/>
    <property type="match status" value="1"/>
</dbReference>
<dbReference type="InterPro" id="IPR036188">
    <property type="entry name" value="FAD/NAD-bd_sf"/>
</dbReference>
<dbReference type="SUPFAM" id="SSF54373">
    <property type="entry name" value="FAD-linked reductases, C-terminal domain"/>
    <property type="match status" value="1"/>
</dbReference>
<sequence>MIFTSFAFLALSLLPSESTAATVHSKRDALTTKSFDFIVVGGGTAGIAVATRLGQKLPNAKILIIEAGPAPPANEPGISIPGLKGSTLFGTYDWKFLTTPQNNVNGRVIGQSRGKVLGGSTALNFMVWDRAAKAEYDAWEDLGNHGWSWGNILKYMLKAENYVKTSSMFGLTTGVGKGGPIQTTVDRIQPPQQLPFIPTMNALGVPTNLESLNGNPIGAVYQPSNIRSSNYTRSWAPEYLWIAGSNVQVLTDATVKKINFKSTSKGQQATGVTLQDGTVYSAAKEIILSAGTFQSPQVLENSGIGQTAVLTKAGIKTIINLPGVGENLQDHIYVSVAYQLKSGFTSFDSLTTNATYAAEQMALYQAGQPSEFDYNGSNFAFLNWKQILGSDSAMILLAQQATNLSSVVDQTKLSYLTDGSIKSGIPQLEIIFADGYTGTKGYPAAGTPEYGNQYITLLGILQHTFSKGHVHIDSTNPSNPPIIDPNYLANNYDTQSLTQFVKYLRKIANTAPLKNILVAEYEPGVSVSTDAQITAYVKNTVSTLWHPVGTCAMLPKAQDGVVDCNLKVYGTTNVRVVDASVFPVQLSAHIQTAVYGIAERAAELIANAW</sequence>
<evidence type="ECO:0000313" key="8">
    <source>
        <dbReference type="EMBL" id="KAK6531679.1"/>
    </source>
</evidence>
<dbReference type="GO" id="GO:0016614">
    <property type="term" value="F:oxidoreductase activity, acting on CH-OH group of donors"/>
    <property type="evidence" value="ECO:0007669"/>
    <property type="project" value="InterPro"/>
</dbReference>
<evidence type="ECO:0000259" key="6">
    <source>
        <dbReference type="PROSITE" id="PS00623"/>
    </source>
</evidence>
<dbReference type="PANTHER" id="PTHR11552">
    <property type="entry name" value="GLUCOSE-METHANOL-CHOLINE GMC OXIDOREDUCTASE"/>
    <property type="match status" value="1"/>
</dbReference>
<evidence type="ECO:0000256" key="1">
    <source>
        <dbReference type="ARBA" id="ARBA00010790"/>
    </source>
</evidence>
<feature type="active site" description="Proton acceptor" evidence="2">
    <location>
        <position position="589"/>
    </location>
</feature>
<feature type="domain" description="Glucose-methanol-choline oxidoreductase N-terminal" evidence="6">
    <location>
        <begin position="114"/>
        <end position="137"/>
    </location>
</feature>
<dbReference type="PROSITE" id="PS00623">
    <property type="entry name" value="GMC_OXRED_1"/>
    <property type="match status" value="1"/>
</dbReference>
<dbReference type="GO" id="GO:0044550">
    <property type="term" value="P:secondary metabolite biosynthetic process"/>
    <property type="evidence" value="ECO:0007669"/>
    <property type="project" value="TreeGrafter"/>
</dbReference>
<evidence type="ECO:0000256" key="3">
    <source>
        <dbReference type="PIRSR" id="PIRSR000137-2"/>
    </source>
</evidence>
<dbReference type="Gene3D" id="3.30.560.10">
    <property type="entry name" value="Glucose Oxidase, domain 3"/>
    <property type="match status" value="1"/>
</dbReference>
<dbReference type="GO" id="GO:0050660">
    <property type="term" value="F:flavin adenine dinucleotide binding"/>
    <property type="evidence" value="ECO:0007669"/>
    <property type="project" value="InterPro"/>
</dbReference>
<name>A0AAV9X280_9PEZI</name>
<proteinExistence type="inferred from homology"/>
<keyword evidence="3 4" id="KW-0274">FAD</keyword>
<protein>
    <recommendedName>
        <fullName evidence="6 7">Glucose-methanol-choline oxidoreductase N-terminal domain-containing protein</fullName>
    </recommendedName>
</protein>
<feature type="binding site" evidence="3">
    <location>
        <position position="255"/>
    </location>
    <ligand>
        <name>FAD</name>
        <dbReference type="ChEBI" id="CHEBI:57692"/>
    </ligand>
</feature>
<dbReference type="InterPro" id="IPR012132">
    <property type="entry name" value="GMC_OxRdtase"/>
</dbReference>
<comment type="similarity">
    <text evidence="1 4">Belongs to the GMC oxidoreductase family.</text>
</comment>
<feature type="binding site" evidence="3">
    <location>
        <begin position="545"/>
        <end position="546"/>
    </location>
    <ligand>
        <name>FAD</name>
        <dbReference type="ChEBI" id="CHEBI:57692"/>
    </ligand>
</feature>
<dbReference type="PANTHER" id="PTHR11552:SF115">
    <property type="entry name" value="DEHYDROGENASE XPTC-RELATED"/>
    <property type="match status" value="1"/>
</dbReference>
<evidence type="ECO:0000256" key="2">
    <source>
        <dbReference type="PIRSR" id="PIRSR000137-1"/>
    </source>
</evidence>
<feature type="binding site" evidence="3">
    <location>
        <position position="116"/>
    </location>
    <ligand>
        <name>FAD</name>
        <dbReference type="ChEBI" id="CHEBI:57692"/>
    </ligand>
</feature>
<evidence type="ECO:0000313" key="9">
    <source>
        <dbReference type="Proteomes" id="UP001365542"/>
    </source>
</evidence>
<feature type="active site" description="Proton donor" evidence="2">
    <location>
        <position position="546"/>
    </location>
</feature>
<evidence type="ECO:0000256" key="4">
    <source>
        <dbReference type="RuleBase" id="RU003968"/>
    </source>
</evidence>
<organism evidence="8 9">
    <name type="scientific">Orbilia ellipsospora</name>
    <dbReference type="NCBI Taxonomy" id="2528407"/>
    <lineage>
        <taxon>Eukaryota</taxon>
        <taxon>Fungi</taxon>
        <taxon>Dikarya</taxon>
        <taxon>Ascomycota</taxon>
        <taxon>Pezizomycotina</taxon>
        <taxon>Orbiliomycetes</taxon>
        <taxon>Orbiliales</taxon>
        <taxon>Orbiliaceae</taxon>
        <taxon>Orbilia</taxon>
    </lineage>
</organism>
<dbReference type="Pfam" id="PF00732">
    <property type="entry name" value="GMC_oxred_N"/>
    <property type="match status" value="1"/>
</dbReference>
<gene>
    <name evidence="8" type="ORF">TWF694_002855</name>
</gene>
<evidence type="ECO:0000259" key="7">
    <source>
        <dbReference type="PROSITE" id="PS00624"/>
    </source>
</evidence>